<dbReference type="Gene3D" id="3.20.20.150">
    <property type="entry name" value="Divalent-metal-dependent TIM barrel enzymes"/>
    <property type="match status" value="1"/>
</dbReference>
<dbReference type="InterPro" id="IPR050312">
    <property type="entry name" value="IolE/XylAMocC-like"/>
</dbReference>
<dbReference type="AlphaFoldDB" id="M2XXF7"/>
<reference evidence="3" key="1">
    <citation type="journal article" date="2013" name="Science">
        <title>Gene transfer from bacteria and archaea facilitated evolution of an extremophilic eukaryote.</title>
        <authorList>
            <person name="Schonknecht G."/>
            <person name="Chen W.H."/>
            <person name="Ternes C.M."/>
            <person name="Barbier G.G."/>
            <person name="Shrestha R.P."/>
            <person name="Stanke M."/>
            <person name="Brautigam A."/>
            <person name="Baker B.J."/>
            <person name="Banfield J.F."/>
            <person name="Garavito R.M."/>
            <person name="Carr K."/>
            <person name="Wilkerson C."/>
            <person name="Rensing S.A."/>
            <person name="Gagneul D."/>
            <person name="Dickenson N.E."/>
            <person name="Oesterhelt C."/>
            <person name="Lercher M.J."/>
            <person name="Weber A.P."/>
        </authorList>
    </citation>
    <scope>NUCLEOTIDE SEQUENCE [LARGE SCALE GENOMIC DNA]</scope>
    <source>
        <strain evidence="3">074W</strain>
    </source>
</reference>
<dbReference type="OMA" id="GLAMESF"/>
<feature type="domain" description="Xylose isomerase-like TIM barrel" evidence="1">
    <location>
        <begin position="49"/>
        <end position="288"/>
    </location>
</feature>
<gene>
    <name evidence="2" type="ORF">Gasu_44520</name>
</gene>
<keyword evidence="2" id="KW-0413">Isomerase</keyword>
<organism evidence="2 3">
    <name type="scientific">Galdieria sulphuraria</name>
    <name type="common">Red alga</name>
    <dbReference type="NCBI Taxonomy" id="130081"/>
    <lineage>
        <taxon>Eukaryota</taxon>
        <taxon>Rhodophyta</taxon>
        <taxon>Bangiophyceae</taxon>
        <taxon>Galdieriales</taxon>
        <taxon>Galdieriaceae</taxon>
        <taxon>Galdieria</taxon>
    </lineage>
</organism>
<sequence>MLRSLSPSKRQNKIRREGRKKEEVNNLIGIHGYNLVGCWDRTHCEKALKVASQIGYSLVEVPVIDPLFDTQATKELAKKYGLQLSCSVGLSEDTDISSLDESVRKQGEQVLMTAVERAHTIGSSIVCGVIYSKLGKYHRAATRQNVENSVEILRRVAQKAQSWGVQLGLEVCNKYETNLINTAGDALKMIEAIGMPNVVVHLDAYHMNIDENDPIAAIYSCHNRLGYFHIGESHRGYLGTGNISLRNMFRALAQVGYSGPLVFESFSNAIVSPFVTEALAIWRNQWEDGEEVAKHALAFVQSEWFAAQKSKTTPLLSYRT</sequence>
<protein>
    <submittedName>
        <fullName evidence="2">Xylose isomerase domain protein TIM barrel</fullName>
    </submittedName>
</protein>
<dbReference type="Gramene" id="EME28119">
    <property type="protein sequence ID" value="EME28119"/>
    <property type="gene ID" value="Gasu_44520"/>
</dbReference>
<evidence type="ECO:0000313" key="3">
    <source>
        <dbReference type="Proteomes" id="UP000030680"/>
    </source>
</evidence>
<dbReference type="OrthoDB" id="4214675at2759"/>
<dbReference type="InterPro" id="IPR036237">
    <property type="entry name" value="Xyl_isomerase-like_sf"/>
</dbReference>
<keyword evidence="3" id="KW-1185">Reference proteome</keyword>
<dbReference type="eggNOG" id="ENOG502S8TT">
    <property type="taxonomic scope" value="Eukaryota"/>
</dbReference>
<dbReference type="PANTHER" id="PTHR12110">
    <property type="entry name" value="HYDROXYPYRUVATE ISOMERASE"/>
    <property type="match status" value="1"/>
</dbReference>
<name>M2XXF7_GALSU</name>
<dbReference type="GO" id="GO:0016853">
    <property type="term" value="F:isomerase activity"/>
    <property type="evidence" value="ECO:0007669"/>
    <property type="project" value="UniProtKB-KW"/>
</dbReference>
<evidence type="ECO:0000259" key="1">
    <source>
        <dbReference type="Pfam" id="PF01261"/>
    </source>
</evidence>
<dbReference type="SUPFAM" id="SSF51658">
    <property type="entry name" value="Xylose isomerase-like"/>
    <property type="match status" value="1"/>
</dbReference>
<evidence type="ECO:0000313" key="2">
    <source>
        <dbReference type="EMBL" id="EME28119.1"/>
    </source>
</evidence>
<accession>M2XXF7</accession>
<dbReference type="EMBL" id="KB454524">
    <property type="protein sequence ID" value="EME28119.1"/>
    <property type="molecule type" value="Genomic_DNA"/>
</dbReference>
<dbReference type="GeneID" id="17086982"/>
<dbReference type="STRING" id="130081.M2XXF7"/>
<proteinExistence type="predicted"/>
<dbReference type="Pfam" id="PF01261">
    <property type="entry name" value="AP_endonuc_2"/>
    <property type="match status" value="1"/>
</dbReference>
<dbReference type="PANTHER" id="PTHR12110:SF41">
    <property type="entry name" value="INOSOSE DEHYDRATASE"/>
    <property type="match status" value="1"/>
</dbReference>
<dbReference type="Proteomes" id="UP000030680">
    <property type="component" value="Unassembled WGS sequence"/>
</dbReference>
<dbReference type="InterPro" id="IPR013022">
    <property type="entry name" value="Xyl_isomerase-like_TIM-brl"/>
</dbReference>
<dbReference type="KEGG" id="gsl:Gasu_44520"/>
<dbReference type="RefSeq" id="XP_005704639.1">
    <property type="nucleotide sequence ID" value="XM_005704582.1"/>
</dbReference>